<dbReference type="Gene3D" id="3.40.50.150">
    <property type="entry name" value="Vaccinia Virus protein VP39"/>
    <property type="match status" value="1"/>
</dbReference>
<dbReference type="SUPFAM" id="SSF53335">
    <property type="entry name" value="S-adenosyl-L-methionine-dependent methyltransferases"/>
    <property type="match status" value="1"/>
</dbReference>
<dbReference type="AlphaFoldDB" id="A0A0F9SER1"/>
<gene>
    <name evidence="2" type="ORF">LCGC14_0480600</name>
</gene>
<dbReference type="InterPro" id="IPR025714">
    <property type="entry name" value="Methyltranfer_dom"/>
</dbReference>
<dbReference type="CDD" id="cd02440">
    <property type="entry name" value="AdoMet_MTases"/>
    <property type="match status" value="1"/>
</dbReference>
<reference evidence="2" key="1">
    <citation type="journal article" date="2015" name="Nature">
        <title>Complex archaea that bridge the gap between prokaryotes and eukaryotes.</title>
        <authorList>
            <person name="Spang A."/>
            <person name="Saw J.H."/>
            <person name="Jorgensen S.L."/>
            <person name="Zaremba-Niedzwiedzka K."/>
            <person name="Martijn J."/>
            <person name="Lind A.E."/>
            <person name="van Eijk R."/>
            <person name="Schleper C."/>
            <person name="Guy L."/>
            <person name="Ettema T.J."/>
        </authorList>
    </citation>
    <scope>NUCLEOTIDE SEQUENCE</scope>
</reference>
<proteinExistence type="predicted"/>
<comment type="caution">
    <text evidence="2">The sequence shown here is derived from an EMBL/GenBank/DDBJ whole genome shotgun (WGS) entry which is preliminary data.</text>
</comment>
<dbReference type="Pfam" id="PF13847">
    <property type="entry name" value="Methyltransf_31"/>
    <property type="match status" value="1"/>
</dbReference>
<evidence type="ECO:0000259" key="1">
    <source>
        <dbReference type="Pfam" id="PF13847"/>
    </source>
</evidence>
<name>A0A0F9SER1_9ZZZZ</name>
<feature type="domain" description="Methyltransferase" evidence="1">
    <location>
        <begin position="60"/>
        <end position="154"/>
    </location>
</feature>
<protein>
    <recommendedName>
        <fullName evidence="1">Methyltransferase domain-containing protein</fullName>
    </recommendedName>
</protein>
<dbReference type="EMBL" id="LAZR01000522">
    <property type="protein sequence ID" value="KKN65534.1"/>
    <property type="molecule type" value="Genomic_DNA"/>
</dbReference>
<evidence type="ECO:0000313" key="2">
    <source>
        <dbReference type="EMBL" id="KKN65534.1"/>
    </source>
</evidence>
<sequence length="226" mass="26525">MKTFEVFGKAILEYTKNPSTKLILIKKDKTSFPLDLSYYFRKDLDFSNLEKKAFSLAKGEILDVGCATGYYIPVLRMNGNVDAIDISDHTIQVAKAKGIEECHVADIFKYKPLKKYDTITLFENNIGLGGTFSKTQKLFKILTKFLKRNGKIIAIIRHTDYRKKYYSSKYFPLWKGKYGKKFRWLYFNINYLPKFCCKYHLKLKILGEEDDDGRKMYLVQLIYNND</sequence>
<dbReference type="InterPro" id="IPR029063">
    <property type="entry name" value="SAM-dependent_MTases_sf"/>
</dbReference>
<organism evidence="2">
    <name type="scientific">marine sediment metagenome</name>
    <dbReference type="NCBI Taxonomy" id="412755"/>
    <lineage>
        <taxon>unclassified sequences</taxon>
        <taxon>metagenomes</taxon>
        <taxon>ecological metagenomes</taxon>
    </lineage>
</organism>
<accession>A0A0F9SER1</accession>